<evidence type="ECO:0000313" key="3">
    <source>
        <dbReference type="Proteomes" id="UP000054877"/>
    </source>
</evidence>
<keyword evidence="3" id="KW-1185">Reference proteome</keyword>
<dbReference type="Proteomes" id="UP000054877">
    <property type="component" value="Unassembled WGS sequence"/>
</dbReference>
<dbReference type="RefSeq" id="WP_082642799.1">
    <property type="nucleotide sequence ID" value="NZ_CAAAII010000007.1"/>
</dbReference>
<protein>
    <submittedName>
        <fullName evidence="2">Glycosyltransferase</fullName>
    </submittedName>
</protein>
<dbReference type="PATRIC" id="fig|452.5.peg.2180"/>
<dbReference type="InterPro" id="IPR024770">
    <property type="entry name" value="TcdA/TcdB_cat"/>
</dbReference>
<proteinExistence type="predicted"/>
<keyword evidence="2" id="KW-0808">Transferase</keyword>
<dbReference type="Gene3D" id="3.90.550.20">
    <property type="match status" value="1"/>
</dbReference>
<dbReference type="GO" id="GO:0016757">
    <property type="term" value="F:glycosyltransferase activity"/>
    <property type="evidence" value="ECO:0007669"/>
    <property type="project" value="InterPro"/>
</dbReference>
<dbReference type="Pfam" id="PF12919">
    <property type="entry name" value="TcdA_TcdB"/>
    <property type="match status" value="1"/>
</dbReference>
<dbReference type="STRING" id="452.Lspi_1978"/>
<evidence type="ECO:0000313" key="2">
    <source>
        <dbReference type="EMBL" id="KTD62128.1"/>
    </source>
</evidence>
<dbReference type="InterPro" id="IPR029044">
    <property type="entry name" value="Nucleotide-diphossugar_trans"/>
</dbReference>
<evidence type="ECO:0000259" key="1">
    <source>
        <dbReference type="Pfam" id="PF12919"/>
    </source>
</evidence>
<feature type="domain" description="GT44" evidence="1">
    <location>
        <begin position="97"/>
        <end position="142"/>
    </location>
</feature>
<dbReference type="SUPFAM" id="SSF53448">
    <property type="entry name" value="Nucleotide-diphospho-sugar transferases"/>
    <property type="match status" value="1"/>
</dbReference>
<accession>A0A0W0YZ01</accession>
<reference evidence="2 3" key="1">
    <citation type="submission" date="2015-11" db="EMBL/GenBank/DDBJ databases">
        <title>Genomic analysis of 38 Legionella species identifies large and diverse effector repertoires.</title>
        <authorList>
            <person name="Burstein D."/>
            <person name="Amaro F."/>
            <person name="Zusman T."/>
            <person name="Lifshitz Z."/>
            <person name="Cohen O."/>
            <person name="Gilbert J.A."/>
            <person name="Pupko T."/>
            <person name="Shuman H.A."/>
            <person name="Segal G."/>
        </authorList>
    </citation>
    <scope>NUCLEOTIDE SEQUENCE [LARGE SCALE GENOMIC DNA]</scope>
    <source>
        <strain evidence="2 3">Mt.St.Helens-9</strain>
    </source>
</reference>
<sequence length="458" mass="53269">MPLMLKEIHAIWLGSNLRTAGKENLENWAHTNGLAYGGEYNINLWIDTSTYTEDDLDIFYSEILPWAQGYGLVIHDVNYAPSDNIMYDEETFTNEPLTSFMDYEMISYYESEIVGEDKNLAAASDILRIHVLKRDGGLYIDAEDIGPNWPLQDIELTHGFKFHQYNFGAVNNDILMAMPKSKFGDLYLEKIRENYRILFADPKRLQAHRNLKYASIEIQQGIDYRKYSTMHTSGPGVIEQIASRLTMRCNYLEDYAEDYVAESDLAVPEGFFNVPQEQVASWYDPIQSQCKEQQINVLKNGIRYQVDRELETIITIYEKKKKKAFFLNSNRAKYTETIELLRAAQESLRASLPTFSMRQVLEVALEQLTENQQEHLYNIKYGVFDEITNIYCNTDELIEYLNESVTEEKISILNLRFGVKNSKMLRQFVTDVLVQKTLQIELLENYGIELTTYLQLNQ</sequence>
<organism evidence="2 3">
    <name type="scientific">Legionella spiritensis</name>
    <dbReference type="NCBI Taxonomy" id="452"/>
    <lineage>
        <taxon>Bacteria</taxon>
        <taxon>Pseudomonadati</taxon>
        <taxon>Pseudomonadota</taxon>
        <taxon>Gammaproteobacteria</taxon>
        <taxon>Legionellales</taxon>
        <taxon>Legionellaceae</taxon>
        <taxon>Legionella</taxon>
    </lineage>
</organism>
<gene>
    <name evidence="2" type="ORF">Lspi_1978</name>
</gene>
<dbReference type="OrthoDB" id="9802987at2"/>
<dbReference type="AlphaFoldDB" id="A0A0W0YZ01"/>
<name>A0A0W0YZ01_LEGSP</name>
<dbReference type="EMBL" id="LNYX01000030">
    <property type="protein sequence ID" value="KTD62128.1"/>
    <property type="molecule type" value="Genomic_DNA"/>
</dbReference>
<comment type="caution">
    <text evidence="2">The sequence shown here is derived from an EMBL/GenBank/DDBJ whole genome shotgun (WGS) entry which is preliminary data.</text>
</comment>